<dbReference type="InterPro" id="IPR016181">
    <property type="entry name" value="Acyl_CoA_acyltransferase"/>
</dbReference>
<dbReference type="OrthoDB" id="3371202at2"/>
<protein>
    <recommendedName>
        <fullName evidence="3">Acetyltransferase (GNAT) family protein</fullName>
    </recommendedName>
</protein>
<evidence type="ECO:0000313" key="2">
    <source>
        <dbReference type="Proteomes" id="UP000199155"/>
    </source>
</evidence>
<dbReference type="Gene3D" id="3.40.630.30">
    <property type="match status" value="1"/>
</dbReference>
<dbReference type="SUPFAM" id="SSF55729">
    <property type="entry name" value="Acyl-CoA N-acyltransferases (Nat)"/>
    <property type="match status" value="1"/>
</dbReference>
<reference evidence="1 2" key="1">
    <citation type="submission" date="2016-10" db="EMBL/GenBank/DDBJ databases">
        <authorList>
            <person name="de Groot N.N."/>
        </authorList>
    </citation>
    <scope>NUCLEOTIDE SEQUENCE [LARGE SCALE GENOMIC DNA]</scope>
    <source>
        <strain evidence="1 2">CGMCC 4.5727</strain>
    </source>
</reference>
<evidence type="ECO:0000313" key="1">
    <source>
        <dbReference type="EMBL" id="SDK67352.1"/>
    </source>
</evidence>
<dbReference type="AlphaFoldDB" id="A0A1G9DU48"/>
<dbReference type="RefSeq" id="WP_093613393.1">
    <property type="nucleotide sequence ID" value="NZ_FNFF01000010.1"/>
</dbReference>
<proteinExistence type="predicted"/>
<dbReference type="STRING" id="417292.SAMN05421806_11058"/>
<gene>
    <name evidence="1" type="ORF">SAMN05421806_11058</name>
</gene>
<keyword evidence="2" id="KW-1185">Reference proteome</keyword>
<sequence>MICYGATVLDLVEDLVDAYAEVFSAPPWNENEESIQRFHYRLCNDADRPGFRAVLAQSRQGIDGFAIAWLTPKSLPDTRTYAKVAAQLGPDRVRELLVGALELDELAVRRHARPAGVGRSLLSELVDDAPSGRAWVPMSRRATSTVASYRRLGWHEVAPLPEAGGAGSDVVVFLAPGHPRAELAA</sequence>
<dbReference type="EMBL" id="FNFF01000010">
    <property type="protein sequence ID" value="SDK67352.1"/>
    <property type="molecule type" value="Genomic_DNA"/>
</dbReference>
<dbReference type="Proteomes" id="UP000199155">
    <property type="component" value="Unassembled WGS sequence"/>
</dbReference>
<name>A0A1G9DU48_9ACTN</name>
<evidence type="ECO:0008006" key="3">
    <source>
        <dbReference type="Google" id="ProtNLM"/>
    </source>
</evidence>
<organism evidence="1 2">
    <name type="scientific">Streptomyces indicus</name>
    <dbReference type="NCBI Taxonomy" id="417292"/>
    <lineage>
        <taxon>Bacteria</taxon>
        <taxon>Bacillati</taxon>
        <taxon>Actinomycetota</taxon>
        <taxon>Actinomycetes</taxon>
        <taxon>Kitasatosporales</taxon>
        <taxon>Streptomycetaceae</taxon>
        <taxon>Streptomyces</taxon>
    </lineage>
</organism>
<accession>A0A1G9DU48</accession>